<dbReference type="OrthoDB" id="1150409at2"/>
<sequence length="87" mass="10019">MPLSTVIKKGIAICKEENSIQLMGHLYLRLAKSQEKLNPDVKQKEIALNYSKAIFILNMVQLTEVAEEIKHEKQDYLQMLTLQDFLG</sequence>
<dbReference type="Pfam" id="PF18768">
    <property type="entry name" value="RNPP_C"/>
    <property type="match status" value="1"/>
</dbReference>
<accession>Q8ELB0</accession>
<reference evidence="1 2" key="2">
    <citation type="journal article" date="2002" name="Nucleic Acids Res.">
        <title>Genome sequence of Oceanobacillus iheyensis isolated from the Iheya Ridge and its unexpected adaptive capabilities to extreme environments.</title>
        <authorList>
            <person name="Takami H."/>
            <person name="Takaki Y."/>
            <person name="Uchiyama I."/>
        </authorList>
    </citation>
    <scope>NUCLEOTIDE SEQUENCE [LARGE SCALE GENOMIC DNA]</scope>
    <source>
        <strain evidence="2">DSM 14371 / CIP 107618 / JCM 11309 / KCTC 3954 / HTE831</strain>
    </source>
</reference>
<evidence type="ECO:0000313" key="2">
    <source>
        <dbReference type="Proteomes" id="UP000000822"/>
    </source>
</evidence>
<dbReference type="Proteomes" id="UP000000822">
    <property type="component" value="Chromosome"/>
</dbReference>
<dbReference type="InterPro" id="IPR041315">
    <property type="entry name" value="PlcR_TPR"/>
</dbReference>
<protein>
    <submittedName>
        <fullName evidence="1">Uncharacterized protein</fullName>
    </submittedName>
</protein>
<evidence type="ECO:0000313" key="1">
    <source>
        <dbReference type="EMBL" id="BAC15277.1"/>
    </source>
</evidence>
<dbReference type="EMBL" id="BA000028">
    <property type="protein sequence ID" value="BAC15277.1"/>
    <property type="molecule type" value="Genomic_DNA"/>
</dbReference>
<gene>
    <name evidence="1" type="ordered locus">OB3321</name>
</gene>
<dbReference type="RefSeq" id="WP_011067717.1">
    <property type="nucleotide sequence ID" value="NC_004193.1"/>
</dbReference>
<keyword evidence="2" id="KW-1185">Reference proteome</keyword>
<dbReference type="STRING" id="221109.gene:10735573"/>
<dbReference type="InterPro" id="IPR011990">
    <property type="entry name" value="TPR-like_helical_dom_sf"/>
</dbReference>
<dbReference type="KEGG" id="oih:OB3321"/>
<organism evidence="1 2">
    <name type="scientific">Oceanobacillus iheyensis (strain DSM 14371 / CIP 107618 / JCM 11309 / KCTC 3954 / HTE831)</name>
    <dbReference type="NCBI Taxonomy" id="221109"/>
    <lineage>
        <taxon>Bacteria</taxon>
        <taxon>Bacillati</taxon>
        <taxon>Bacillota</taxon>
        <taxon>Bacilli</taxon>
        <taxon>Bacillales</taxon>
        <taxon>Bacillaceae</taxon>
        <taxon>Oceanobacillus</taxon>
    </lineage>
</organism>
<proteinExistence type="predicted"/>
<reference evidence="1 2" key="1">
    <citation type="journal article" date="2001" name="FEMS Microbiol. Lett.">
        <title>Oceanobacillus iheyensis gen. nov., sp. nov., a deep-sea extremely halotolerant and alkaliphilic species isolated from a depth of 1050 m on the Iheya Ridge.</title>
        <authorList>
            <person name="Lu J."/>
            <person name="Nogi Y."/>
            <person name="Takami H."/>
        </authorList>
    </citation>
    <scope>NUCLEOTIDE SEQUENCE [LARGE SCALE GENOMIC DNA]</scope>
    <source>
        <strain evidence="2">DSM 14371 / CIP 107618 / JCM 11309 / KCTC 3954 / HTE831</strain>
    </source>
</reference>
<dbReference type="Gene3D" id="1.25.40.10">
    <property type="entry name" value="Tetratricopeptide repeat domain"/>
    <property type="match status" value="1"/>
</dbReference>
<dbReference type="AlphaFoldDB" id="Q8ELB0"/>
<name>Q8ELB0_OCEIH</name>
<dbReference type="HOGENOM" id="CLU_2480278_0_0_9"/>